<dbReference type="SUPFAM" id="SSF81901">
    <property type="entry name" value="HCP-like"/>
    <property type="match status" value="1"/>
</dbReference>
<comment type="caution">
    <text evidence="2">The sequence shown here is derived from an EMBL/GenBank/DDBJ whole genome shotgun (WGS) entry which is preliminary data.</text>
</comment>
<feature type="repeat" description="TPR" evidence="1">
    <location>
        <begin position="160"/>
        <end position="193"/>
    </location>
</feature>
<organism evidence="2 3">
    <name type="scientific">Motiliproteus coralliicola</name>
    <dbReference type="NCBI Taxonomy" id="2283196"/>
    <lineage>
        <taxon>Bacteria</taxon>
        <taxon>Pseudomonadati</taxon>
        <taxon>Pseudomonadota</taxon>
        <taxon>Gammaproteobacteria</taxon>
        <taxon>Oceanospirillales</taxon>
        <taxon>Oceanospirillaceae</taxon>
        <taxon>Motiliproteus</taxon>
    </lineage>
</organism>
<dbReference type="Proteomes" id="UP000253769">
    <property type="component" value="Unassembled WGS sequence"/>
</dbReference>
<keyword evidence="3" id="KW-1185">Reference proteome</keyword>
<feature type="repeat" description="TPR" evidence="1">
    <location>
        <begin position="194"/>
        <end position="227"/>
    </location>
</feature>
<evidence type="ECO:0000313" key="3">
    <source>
        <dbReference type="Proteomes" id="UP000253769"/>
    </source>
</evidence>
<dbReference type="InterPro" id="IPR019734">
    <property type="entry name" value="TPR_rpt"/>
</dbReference>
<evidence type="ECO:0000256" key="1">
    <source>
        <dbReference type="PROSITE-ProRule" id="PRU00339"/>
    </source>
</evidence>
<dbReference type="AlphaFoldDB" id="A0A369WDP7"/>
<dbReference type="Gene3D" id="1.25.40.10">
    <property type="entry name" value="Tetratricopeptide repeat domain"/>
    <property type="match status" value="2"/>
</dbReference>
<dbReference type="PROSITE" id="PS50005">
    <property type="entry name" value="TPR"/>
    <property type="match status" value="2"/>
</dbReference>
<dbReference type="OrthoDB" id="9814042at2"/>
<reference evidence="2 3" key="1">
    <citation type="submission" date="2018-07" db="EMBL/GenBank/DDBJ databases">
        <title>Motiliproteus coralliicola sp. nov., a bacterium isolated from Coral.</title>
        <authorList>
            <person name="Wang G."/>
        </authorList>
    </citation>
    <scope>NUCLEOTIDE SEQUENCE [LARGE SCALE GENOMIC DNA]</scope>
    <source>
        <strain evidence="2 3">C34</strain>
    </source>
</reference>
<accession>A0A369WDP7</accession>
<dbReference type="EMBL" id="QQOH01000003">
    <property type="protein sequence ID" value="RDE19441.1"/>
    <property type="molecule type" value="Genomic_DNA"/>
</dbReference>
<evidence type="ECO:0000313" key="2">
    <source>
        <dbReference type="EMBL" id="RDE19441.1"/>
    </source>
</evidence>
<name>A0A369WDP7_9GAMM</name>
<dbReference type="SMART" id="SM00028">
    <property type="entry name" value="TPR"/>
    <property type="match status" value="3"/>
</dbReference>
<dbReference type="PROSITE" id="PS50293">
    <property type="entry name" value="TPR_REGION"/>
    <property type="match status" value="1"/>
</dbReference>
<gene>
    <name evidence="2" type="ORF">DV711_11135</name>
</gene>
<proteinExistence type="predicted"/>
<dbReference type="Pfam" id="PF13414">
    <property type="entry name" value="TPR_11"/>
    <property type="match status" value="1"/>
</dbReference>
<sequence>MPPIRVFRGMRGMKPIFVLFVSLLLTPLAQADFSASLGRAGQAFQSADYSNALSLLRQAEPLAETPHDQAKIGNAIGWTYYNLDDIRRARQYLQRAFEQAKPTEDAQLLRKISNNLGLLEYAEGNHQVAKSYFSNPWANGSPTATTYLANIQRHERLNEAKQHISSGIGYRRRGDFENAIKEYDKALEILPDSARIQEFKGYAQFRLGDHQGSIETLNNALRIEPDRLNVVINLFKSYCASNDIEAIEALIISSRDLISQHRDVLRRDGELNRVCKNFNIQSDDA</sequence>
<keyword evidence="1" id="KW-0802">TPR repeat</keyword>
<dbReference type="Pfam" id="PF13181">
    <property type="entry name" value="TPR_8"/>
    <property type="match status" value="1"/>
</dbReference>
<dbReference type="InterPro" id="IPR011990">
    <property type="entry name" value="TPR-like_helical_dom_sf"/>
</dbReference>
<protein>
    <submittedName>
        <fullName evidence="2">Tetratricopeptide repeat protein</fullName>
    </submittedName>
</protein>